<evidence type="ECO:0000313" key="3">
    <source>
        <dbReference type="Proteomes" id="UP000547510"/>
    </source>
</evidence>
<dbReference type="EMBL" id="JACHJN010000011">
    <property type="protein sequence ID" value="MBB5959610.1"/>
    <property type="molecule type" value="Genomic_DNA"/>
</dbReference>
<name>A0A841CQV9_9PSEU</name>
<sequence>MTEQLKKRLSKARTVNPPKATAPSRDQRLWPPWHMQKD</sequence>
<protein>
    <submittedName>
        <fullName evidence="2">Uncharacterized protein</fullName>
    </submittedName>
</protein>
<reference evidence="2 3" key="1">
    <citation type="submission" date="2020-08" db="EMBL/GenBank/DDBJ databases">
        <title>Genomic Encyclopedia of Type Strains, Phase III (KMG-III): the genomes of soil and plant-associated and newly described type strains.</title>
        <authorList>
            <person name="Whitman W."/>
        </authorList>
    </citation>
    <scope>NUCLEOTIDE SEQUENCE [LARGE SCALE GENOMIC DNA]</scope>
    <source>
        <strain evidence="2 3">CECT 8640</strain>
    </source>
</reference>
<organism evidence="2 3">
    <name type="scientific">Saccharothrix tamanrassetensis</name>
    <dbReference type="NCBI Taxonomy" id="1051531"/>
    <lineage>
        <taxon>Bacteria</taxon>
        <taxon>Bacillati</taxon>
        <taxon>Actinomycetota</taxon>
        <taxon>Actinomycetes</taxon>
        <taxon>Pseudonocardiales</taxon>
        <taxon>Pseudonocardiaceae</taxon>
        <taxon>Saccharothrix</taxon>
    </lineage>
</organism>
<evidence type="ECO:0000313" key="2">
    <source>
        <dbReference type="EMBL" id="MBB5959610.1"/>
    </source>
</evidence>
<gene>
    <name evidence="2" type="ORF">FHS29_006231</name>
</gene>
<keyword evidence="3" id="KW-1185">Reference proteome</keyword>
<accession>A0A841CQV9</accession>
<feature type="region of interest" description="Disordered" evidence="1">
    <location>
        <begin position="1"/>
        <end position="38"/>
    </location>
</feature>
<evidence type="ECO:0000256" key="1">
    <source>
        <dbReference type="SAM" id="MobiDB-lite"/>
    </source>
</evidence>
<dbReference type="Proteomes" id="UP000547510">
    <property type="component" value="Unassembled WGS sequence"/>
</dbReference>
<comment type="caution">
    <text evidence="2">The sequence shown here is derived from an EMBL/GenBank/DDBJ whole genome shotgun (WGS) entry which is preliminary data.</text>
</comment>
<proteinExistence type="predicted"/>
<dbReference type="AlphaFoldDB" id="A0A841CQV9"/>